<dbReference type="OrthoDB" id="9806457at2"/>
<dbReference type="STRING" id="595434.RISK_006060"/>
<dbReference type="InterPro" id="IPR046336">
    <property type="entry name" value="Lon_prtase_N_sf"/>
</dbReference>
<dbReference type="RefSeq" id="WP_047816967.1">
    <property type="nucleotide sequence ID" value="NZ_LECT01000048.1"/>
</dbReference>
<evidence type="ECO:0000313" key="3">
    <source>
        <dbReference type="Proteomes" id="UP000036367"/>
    </source>
</evidence>
<evidence type="ECO:0000259" key="1">
    <source>
        <dbReference type="PROSITE" id="PS51787"/>
    </source>
</evidence>
<name>A0A0J1B5X7_RHOIS</name>
<dbReference type="PANTHER" id="PTHR46732:SF8">
    <property type="entry name" value="ATP-DEPENDENT PROTEASE LA (LON) DOMAIN PROTEIN"/>
    <property type="match status" value="1"/>
</dbReference>
<dbReference type="Gene3D" id="2.30.130.40">
    <property type="entry name" value="LON domain-like"/>
    <property type="match status" value="1"/>
</dbReference>
<feature type="domain" description="Lon N-terminal" evidence="1">
    <location>
        <begin position="20"/>
        <end position="228"/>
    </location>
</feature>
<dbReference type="PROSITE" id="PS51787">
    <property type="entry name" value="LON_N"/>
    <property type="match status" value="1"/>
</dbReference>
<gene>
    <name evidence="2" type="ORF">RISK_006060</name>
</gene>
<dbReference type="SMART" id="SM00464">
    <property type="entry name" value="LON"/>
    <property type="match status" value="1"/>
</dbReference>
<dbReference type="Pfam" id="PF02190">
    <property type="entry name" value="LON_substr_bdg"/>
    <property type="match status" value="1"/>
</dbReference>
<dbReference type="PATRIC" id="fig|595434.4.peg.5758"/>
<reference evidence="2" key="1">
    <citation type="submission" date="2015-05" db="EMBL/GenBank/DDBJ databases">
        <title>Permanent draft genome of Rhodopirellula islandicus K833.</title>
        <authorList>
            <person name="Kizina J."/>
            <person name="Richter M."/>
            <person name="Glockner F.O."/>
            <person name="Harder J."/>
        </authorList>
    </citation>
    <scope>NUCLEOTIDE SEQUENCE [LARGE SCALE GENOMIC DNA]</scope>
    <source>
        <strain evidence="2">K833</strain>
    </source>
</reference>
<sequence length="260" mass="28634">MSFDSITGVTSLPDDFDGLVRLFPFPGMVLFPHAMQPLHVFEPRYVDMLQEALSTDHLITMATLTNSQGSVVLDDTANLKLPLNMLPPISPTVCVGKIISHAELEGDRHNILVVGIRRATVRHELDTGRSFRTARVDLIDDFYLPAGTQKRADLKKRLLEAFGKIIPVSEGSQKSLHDLMAGQMGVGPITDIIAYTLPFDPDEKIKLLAMSDVDQRAETLIRMIQRGGLNLQSVSVEEGNVDLAESSGSRKEFPPPFSVN</sequence>
<dbReference type="InterPro" id="IPR015947">
    <property type="entry name" value="PUA-like_sf"/>
</dbReference>
<dbReference type="AlphaFoldDB" id="A0A0J1B5X7"/>
<comment type="caution">
    <text evidence="2">The sequence shown here is derived from an EMBL/GenBank/DDBJ whole genome shotgun (WGS) entry which is preliminary data.</text>
</comment>
<accession>A0A0J1B5X7</accession>
<keyword evidence="3" id="KW-1185">Reference proteome</keyword>
<dbReference type="SUPFAM" id="SSF88697">
    <property type="entry name" value="PUA domain-like"/>
    <property type="match status" value="1"/>
</dbReference>
<dbReference type="PANTHER" id="PTHR46732">
    <property type="entry name" value="ATP-DEPENDENT PROTEASE LA (LON) DOMAIN PROTEIN"/>
    <property type="match status" value="1"/>
</dbReference>
<dbReference type="EMBL" id="LECT01000048">
    <property type="protein sequence ID" value="KLU01876.1"/>
    <property type="molecule type" value="Genomic_DNA"/>
</dbReference>
<organism evidence="2 3">
    <name type="scientific">Rhodopirellula islandica</name>
    <dbReference type="NCBI Taxonomy" id="595434"/>
    <lineage>
        <taxon>Bacteria</taxon>
        <taxon>Pseudomonadati</taxon>
        <taxon>Planctomycetota</taxon>
        <taxon>Planctomycetia</taxon>
        <taxon>Pirellulales</taxon>
        <taxon>Pirellulaceae</taxon>
        <taxon>Rhodopirellula</taxon>
    </lineage>
</organism>
<dbReference type="InterPro" id="IPR003111">
    <property type="entry name" value="Lon_prtase_N"/>
</dbReference>
<protein>
    <recommendedName>
        <fullName evidence="1">Lon N-terminal domain-containing protein</fullName>
    </recommendedName>
</protein>
<proteinExistence type="predicted"/>
<evidence type="ECO:0000313" key="2">
    <source>
        <dbReference type="EMBL" id="KLU01876.1"/>
    </source>
</evidence>
<dbReference type="Gene3D" id="1.20.58.1480">
    <property type="match status" value="1"/>
</dbReference>
<dbReference type="Proteomes" id="UP000036367">
    <property type="component" value="Unassembled WGS sequence"/>
</dbReference>